<dbReference type="InterPro" id="IPR050392">
    <property type="entry name" value="Collagen/C1q_domain"/>
</dbReference>
<name>A0AAV7QT93_PLEWA</name>
<accession>A0AAV7QT93</accession>
<feature type="chain" id="PRO_5043518578" description="Multimerin-2" evidence="8">
    <location>
        <begin position="18"/>
        <end position="1025"/>
    </location>
</feature>
<dbReference type="Pfam" id="PF07546">
    <property type="entry name" value="EMI"/>
    <property type="match status" value="1"/>
</dbReference>
<protein>
    <recommendedName>
        <fullName evidence="13">Multimerin-2</fullName>
    </recommendedName>
</protein>
<keyword evidence="5" id="KW-1015">Disulfide bond</keyword>
<dbReference type="Proteomes" id="UP001066276">
    <property type="component" value="Chromosome 6"/>
</dbReference>
<dbReference type="AlphaFoldDB" id="A0AAV7QT93"/>
<dbReference type="GO" id="GO:0005576">
    <property type="term" value="C:extracellular region"/>
    <property type="evidence" value="ECO:0007669"/>
    <property type="project" value="UniProtKB-SubCell"/>
</dbReference>
<proteinExistence type="predicted"/>
<dbReference type="InterPro" id="IPR001073">
    <property type="entry name" value="C1q_dom"/>
</dbReference>
<feature type="coiled-coil region" evidence="6">
    <location>
        <begin position="207"/>
        <end position="234"/>
    </location>
</feature>
<keyword evidence="12" id="KW-1185">Reference proteome</keyword>
<dbReference type="InterPro" id="IPR011489">
    <property type="entry name" value="EMI_domain"/>
</dbReference>
<evidence type="ECO:0000256" key="4">
    <source>
        <dbReference type="ARBA" id="ARBA00023054"/>
    </source>
</evidence>
<evidence type="ECO:0000256" key="7">
    <source>
        <dbReference type="SAM" id="MobiDB-lite"/>
    </source>
</evidence>
<evidence type="ECO:0008006" key="13">
    <source>
        <dbReference type="Google" id="ProtNLM"/>
    </source>
</evidence>
<dbReference type="Pfam" id="PF00386">
    <property type="entry name" value="C1q"/>
    <property type="match status" value="1"/>
</dbReference>
<evidence type="ECO:0000256" key="6">
    <source>
        <dbReference type="SAM" id="Coils"/>
    </source>
</evidence>
<dbReference type="GO" id="GO:0090051">
    <property type="term" value="P:negative regulation of cell migration involved in sprouting angiogenesis"/>
    <property type="evidence" value="ECO:0007669"/>
    <property type="project" value="TreeGrafter"/>
</dbReference>
<dbReference type="InterPro" id="IPR008983">
    <property type="entry name" value="Tumour_necrosis_fac-like_dom"/>
</dbReference>
<keyword evidence="2" id="KW-0964">Secreted</keyword>
<dbReference type="EMBL" id="JANPWB010000010">
    <property type="protein sequence ID" value="KAJ1143742.1"/>
    <property type="molecule type" value="Genomic_DNA"/>
</dbReference>
<evidence type="ECO:0000259" key="10">
    <source>
        <dbReference type="PROSITE" id="PS51041"/>
    </source>
</evidence>
<keyword evidence="4 6" id="KW-0175">Coiled coil</keyword>
<feature type="signal peptide" evidence="8">
    <location>
        <begin position="1"/>
        <end position="17"/>
    </location>
</feature>
<dbReference type="PANTHER" id="PTHR15427:SF6">
    <property type="entry name" value="MULTIMERIN-2"/>
    <property type="match status" value="1"/>
</dbReference>
<evidence type="ECO:0000256" key="2">
    <source>
        <dbReference type="ARBA" id="ARBA00022525"/>
    </source>
</evidence>
<dbReference type="SUPFAM" id="SSF49842">
    <property type="entry name" value="TNF-like"/>
    <property type="match status" value="1"/>
</dbReference>
<dbReference type="SMART" id="SM00110">
    <property type="entry name" value="C1Q"/>
    <property type="match status" value="1"/>
</dbReference>
<feature type="region of interest" description="Disordered" evidence="7">
    <location>
        <begin position="42"/>
        <end position="86"/>
    </location>
</feature>
<evidence type="ECO:0000256" key="3">
    <source>
        <dbReference type="ARBA" id="ARBA00022729"/>
    </source>
</evidence>
<feature type="domain" description="EMI" evidence="10">
    <location>
        <begin position="89"/>
        <end position="165"/>
    </location>
</feature>
<evidence type="ECO:0000256" key="8">
    <source>
        <dbReference type="SAM" id="SignalP"/>
    </source>
</evidence>
<feature type="domain" description="C1q" evidence="9">
    <location>
        <begin position="895"/>
        <end position="1025"/>
    </location>
</feature>
<feature type="coiled-coil region" evidence="6">
    <location>
        <begin position="387"/>
        <end position="447"/>
    </location>
</feature>
<dbReference type="PANTHER" id="PTHR15427">
    <property type="entry name" value="EMILIN ELASTIN MICROFIBRIL INTERFACE-LOCATED PROTEIN ELASTIN MICROFIBRIL INTERFACER"/>
    <property type="match status" value="1"/>
</dbReference>
<gene>
    <name evidence="11" type="ORF">NDU88_010047</name>
</gene>
<evidence type="ECO:0000313" key="11">
    <source>
        <dbReference type="EMBL" id="KAJ1143742.1"/>
    </source>
</evidence>
<organism evidence="11 12">
    <name type="scientific">Pleurodeles waltl</name>
    <name type="common">Iberian ribbed newt</name>
    <dbReference type="NCBI Taxonomy" id="8319"/>
    <lineage>
        <taxon>Eukaryota</taxon>
        <taxon>Metazoa</taxon>
        <taxon>Chordata</taxon>
        <taxon>Craniata</taxon>
        <taxon>Vertebrata</taxon>
        <taxon>Euteleostomi</taxon>
        <taxon>Amphibia</taxon>
        <taxon>Batrachia</taxon>
        <taxon>Caudata</taxon>
        <taxon>Salamandroidea</taxon>
        <taxon>Salamandridae</taxon>
        <taxon>Pleurodelinae</taxon>
        <taxon>Pleurodeles</taxon>
    </lineage>
</organism>
<dbReference type="GO" id="GO:0030948">
    <property type="term" value="P:negative regulation of vascular endothelial growth factor receptor signaling pathway"/>
    <property type="evidence" value="ECO:0007669"/>
    <property type="project" value="TreeGrafter"/>
</dbReference>
<sequence length="1025" mass="116979">MLGYFILLCCSVGPVELVRPSRQGHGYKAGASPLSASLEVHGISRYPNGHPSQETKAVPEEQRVRGPSPISSSPRESEDSEADKSNQRRGNWCSFVHSRIVTFVAPCKTEKYVIKSQQPCPYGSPECQKVMYRVAVKPVYQVKQKVLTSVEWKCCTGFWGRNCQHNDPNAILIPTSHISEIRGEMESPFPEEGPTPTAESIQFIRTIQDQDSTLEDLQNDVHQATSSLRDLQSILEFNLTASNDSNQTSSEFEEQLLQQVLLPYVEKILREHFHPVWTSFNKSLQLLTNKMQNFSENIELNRKNIEKFHSSTSPKKDLQELGTKFESKIQETVDQLDQLKRDMDNNYNAQQASLHYNLTMVRADTDLKVKRSLKIQQVQISVLNNSIDDTRRGQEILQDEIQALNRNITALWLNCGTKEVSSTPEMIRELNKSLGEHLRRIKDLELESDAAFENINTLEKWVKDLRTQFKNTASELQVSLIEKGLIMEENKVALQRQLMELNYTIINLQESNDDLLSYIKNCDCQRLTADLETLEEDRRNLSSIHKDVFQTLTELRRKESNSQNNIQNSIEDLSMALHPIQQSLVFQQEQNRNIMQSVTQLSSQAKEILEDVNLLKKTDEAVHGHIKNLDSSFSSLLEDAIRHDRALEALLGEEIMEVLSEEQPEALKMSIFQVYEVINATSKMLEKQQTSIESIKKRVQLLEVQNEAHSDSLELHRVSDTGKPTKSTAEELNNKRTTVEHMEPNHEAARDDQLDNPSYSDIMSLKNDVKHLGTELKKLESHWTKSIFWFNESLAHIAGPFNSSIDMLKLDMASLKQHFGDHLNLFEKLFKNAHELAASNRSLDVAKIHSGMTMKTRKQQIIEDKHHKRDSKQTKTQTQTMHDFTENILNMKLHEKGSSVAFHAGFSEGDNETGVLHFNELYLNYGNAYLLEEGYFKAPQQGVYLFLISVEFGPGPAMGQLVFGSRSNIPLHKRKGKESDDSQTTSFAMVELKKGEMVWFELVQGSVVKRSPPETLMGGYLIFKT</sequence>
<comment type="caution">
    <text evidence="11">The sequence shown here is derived from an EMBL/GenBank/DDBJ whole genome shotgun (WGS) entry which is preliminary data.</text>
</comment>
<evidence type="ECO:0000259" key="9">
    <source>
        <dbReference type="PROSITE" id="PS50871"/>
    </source>
</evidence>
<dbReference type="Gene3D" id="2.60.120.40">
    <property type="match status" value="1"/>
</dbReference>
<evidence type="ECO:0000256" key="5">
    <source>
        <dbReference type="ARBA" id="ARBA00023157"/>
    </source>
</evidence>
<keyword evidence="3 8" id="KW-0732">Signal</keyword>
<evidence type="ECO:0000256" key="1">
    <source>
        <dbReference type="ARBA" id="ARBA00004613"/>
    </source>
</evidence>
<dbReference type="PROSITE" id="PS50871">
    <property type="entry name" value="C1Q"/>
    <property type="match status" value="1"/>
</dbReference>
<reference evidence="11" key="1">
    <citation type="journal article" date="2022" name="bioRxiv">
        <title>Sequencing and chromosome-scale assembly of the giantPleurodeles waltlgenome.</title>
        <authorList>
            <person name="Brown T."/>
            <person name="Elewa A."/>
            <person name="Iarovenko S."/>
            <person name="Subramanian E."/>
            <person name="Araus A.J."/>
            <person name="Petzold A."/>
            <person name="Susuki M."/>
            <person name="Suzuki K.-i.T."/>
            <person name="Hayashi T."/>
            <person name="Toyoda A."/>
            <person name="Oliveira C."/>
            <person name="Osipova E."/>
            <person name="Leigh N.D."/>
            <person name="Simon A."/>
            <person name="Yun M.H."/>
        </authorList>
    </citation>
    <scope>NUCLEOTIDE SEQUENCE</scope>
    <source>
        <strain evidence="11">20211129_DDA</strain>
        <tissue evidence="11">Liver</tissue>
    </source>
</reference>
<evidence type="ECO:0000313" key="12">
    <source>
        <dbReference type="Proteomes" id="UP001066276"/>
    </source>
</evidence>
<comment type="subcellular location">
    <subcellularLocation>
        <location evidence="1">Secreted</location>
    </subcellularLocation>
</comment>
<dbReference type="PROSITE" id="PS51041">
    <property type="entry name" value="EMI"/>
    <property type="match status" value="1"/>
</dbReference>
<feature type="region of interest" description="Disordered" evidence="7">
    <location>
        <begin position="712"/>
        <end position="732"/>
    </location>
</feature>